<feature type="non-terminal residue" evidence="3">
    <location>
        <position position="467"/>
    </location>
</feature>
<evidence type="ECO:0000313" key="3">
    <source>
        <dbReference type="EMBL" id="PVI02838.1"/>
    </source>
</evidence>
<dbReference type="InterPro" id="IPR011050">
    <property type="entry name" value="Pectin_lyase_fold/virulence"/>
</dbReference>
<feature type="domain" description="Rhamnogalacturonase A/B/Epimerase-like pectate lyase" evidence="2">
    <location>
        <begin position="43"/>
        <end position="118"/>
    </location>
</feature>
<dbReference type="Proteomes" id="UP000244855">
    <property type="component" value="Unassembled WGS sequence"/>
</dbReference>
<evidence type="ECO:0000256" key="1">
    <source>
        <dbReference type="SAM" id="MobiDB-lite"/>
    </source>
</evidence>
<organism evidence="3 4">
    <name type="scientific">Periconia macrospinosa</name>
    <dbReference type="NCBI Taxonomy" id="97972"/>
    <lineage>
        <taxon>Eukaryota</taxon>
        <taxon>Fungi</taxon>
        <taxon>Dikarya</taxon>
        <taxon>Ascomycota</taxon>
        <taxon>Pezizomycotina</taxon>
        <taxon>Dothideomycetes</taxon>
        <taxon>Pleosporomycetidae</taxon>
        <taxon>Pleosporales</taxon>
        <taxon>Massarineae</taxon>
        <taxon>Periconiaceae</taxon>
        <taxon>Periconia</taxon>
    </lineage>
</organism>
<dbReference type="OrthoDB" id="509690at2759"/>
<dbReference type="SUPFAM" id="SSF51126">
    <property type="entry name" value="Pectin lyase-like"/>
    <property type="match status" value="1"/>
</dbReference>
<feature type="non-terminal residue" evidence="3">
    <location>
        <position position="1"/>
    </location>
</feature>
<reference evidence="3 4" key="1">
    <citation type="journal article" date="2018" name="Sci. Rep.">
        <title>Comparative genomics provides insights into the lifestyle and reveals functional heterogeneity of dark septate endophytic fungi.</title>
        <authorList>
            <person name="Knapp D.G."/>
            <person name="Nemeth J.B."/>
            <person name="Barry K."/>
            <person name="Hainaut M."/>
            <person name="Henrissat B."/>
            <person name="Johnson J."/>
            <person name="Kuo A."/>
            <person name="Lim J.H.P."/>
            <person name="Lipzen A."/>
            <person name="Nolan M."/>
            <person name="Ohm R.A."/>
            <person name="Tamas L."/>
            <person name="Grigoriev I.V."/>
            <person name="Spatafora J.W."/>
            <person name="Nagy L.G."/>
            <person name="Kovacs G.M."/>
        </authorList>
    </citation>
    <scope>NUCLEOTIDE SEQUENCE [LARGE SCALE GENOMIC DNA]</scope>
    <source>
        <strain evidence="3 4">DSE2036</strain>
    </source>
</reference>
<evidence type="ECO:0000259" key="2">
    <source>
        <dbReference type="Pfam" id="PF12708"/>
    </source>
</evidence>
<dbReference type="Gene3D" id="2.160.20.10">
    <property type="entry name" value="Single-stranded right-handed beta-helix, Pectin lyase-like"/>
    <property type="match status" value="1"/>
</dbReference>
<protein>
    <recommendedName>
        <fullName evidence="2">Rhamnogalacturonase A/B/Epimerase-like pectate lyase domain-containing protein</fullName>
    </recommendedName>
</protein>
<accession>A0A2V1DWV7</accession>
<dbReference type="Pfam" id="PF12708">
    <property type="entry name" value="Pect-lyase_RHGA_epim"/>
    <property type="match status" value="1"/>
</dbReference>
<evidence type="ECO:0000313" key="4">
    <source>
        <dbReference type="Proteomes" id="UP000244855"/>
    </source>
</evidence>
<dbReference type="InterPro" id="IPR024535">
    <property type="entry name" value="RHGA/B-epi-like_pectate_lyase"/>
</dbReference>
<dbReference type="STRING" id="97972.A0A2V1DWV7"/>
<dbReference type="InterPro" id="IPR012334">
    <property type="entry name" value="Pectin_lyas_fold"/>
</dbReference>
<dbReference type="AlphaFoldDB" id="A0A2V1DWV7"/>
<proteinExistence type="predicted"/>
<keyword evidence="4" id="KW-1185">Reference proteome</keyword>
<dbReference type="EMBL" id="KZ805338">
    <property type="protein sequence ID" value="PVI02838.1"/>
    <property type="molecule type" value="Genomic_DNA"/>
</dbReference>
<feature type="region of interest" description="Disordered" evidence="1">
    <location>
        <begin position="436"/>
        <end position="467"/>
    </location>
</feature>
<name>A0A2V1DWV7_9PLEO</name>
<gene>
    <name evidence="3" type="ORF">DM02DRAFT_508527</name>
</gene>
<sequence>IDYKKEWTLKGDRLPDFSFAGYRQSEVPLPDLNSPATKTISSGSGDQSSAIQAALDAVYKKGGGVVHLKAGTYALSTPLVIQNGTVLRGDGIGKTILTVKDLKQDVITMGKTTGKEKRGASVDITDKYVPSGTDMVQVSDPSKFKIGMDVYVERDVTQKWIDAMGMTAYKKGGDHDRDFTWLKPGNPVSQPRRIRSVEGKKVSFTVPLTDSLNSEGSLMSPKLTPYEAPAQSREIGIENLSMRVNPSCSGKVLTDKNCTQTAVNFPAWTTDSWARNLDLTGFNNQINVEESASRITITNVTMNRDAPTDNGAGYALDIAISGNLVLVHNCKSQGAKEARSYNVATQKLTPGPNACIGFEAQQPVQSIEPHQRWAHGFLNEGSKVAAVLYRNRGGAGSGHGWTITNAVSWNSNSSSIVMQDPPLGQNYCFGCVGPKSKKPGEESNSTGEYGDFVDPPSLFKKQLKDRG</sequence>